<proteinExistence type="predicted"/>
<reference evidence="2 3" key="1">
    <citation type="submission" date="2023-05" db="EMBL/GenBank/DDBJ databases">
        <title>B98-5 Cell Line De Novo Hybrid Assembly: An Optical Mapping Approach.</title>
        <authorList>
            <person name="Kananen K."/>
            <person name="Auerbach J.A."/>
            <person name="Kautto E."/>
            <person name="Blachly J.S."/>
        </authorList>
    </citation>
    <scope>NUCLEOTIDE SEQUENCE [LARGE SCALE GENOMIC DNA]</scope>
    <source>
        <strain evidence="2">B95-8</strain>
        <tissue evidence="2">Cell line</tissue>
    </source>
</reference>
<name>A0ABQ9WG16_SAGOE</name>
<dbReference type="Proteomes" id="UP001266305">
    <property type="component" value="Unassembled WGS sequence"/>
</dbReference>
<organism evidence="2 3">
    <name type="scientific">Saguinus oedipus</name>
    <name type="common">Cotton-top tamarin</name>
    <name type="synonym">Oedipomidas oedipus</name>
    <dbReference type="NCBI Taxonomy" id="9490"/>
    <lineage>
        <taxon>Eukaryota</taxon>
        <taxon>Metazoa</taxon>
        <taxon>Chordata</taxon>
        <taxon>Craniata</taxon>
        <taxon>Vertebrata</taxon>
        <taxon>Euteleostomi</taxon>
        <taxon>Mammalia</taxon>
        <taxon>Eutheria</taxon>
        <taxon>Euarchontoglires</taxon>
        <taxon>Primates</taxon>
        <taxon>Haplorrhini</taxon>
        <taxon>Platyrrhini</taxon>
        <taxon>Cebidae</taxon>
        <taxon>Callitrichinae</taxon>
        <taxon>Saguinus</taxon>
    </lineage>
</organism>
<evidence type="ECO:0000313" key="2">
    <source>
        <dbReference type="EMBL" id="KAK2120573.1"/>
    </source>
</evidence>
<feature type="region of interest" description="Disordered" evidence="1">
    <location>
        <begin position="1"/>
        <end position="67"/>
    </location>
</feature>
<gene>
    <name evidence="2" type="ORF">P7K49_001959</name>
</gene>
<accession>A0ABQ9WG16</accession>
<evidence type="ECO:0000313" key="3">
    <source>
        <dbReference type="Proteomes" id="UP001266305"/>
    </source>
</evidence>
<sequence length="97" mass="10484">MGGVIVGARGQERTTLRTPEAPSAKPRVASGQSEPSSVPSSAQRGVHLGDQGNRKKQLDMGFSKSPPLWGYEVQVEEGWLNQGRGIRSKRHKAFQAS</sequence>
<comment type="caution">
    <text evidence="2">The sequence shown here is derived from an EMBL/GenBank/DDBJ whole genome shotgun (WGS) entry which is preliminary data.</text>
</comment>
<keyword evidence="3" id="KW-1185">Reference proteome</keyword>
<dbReference type="EMBL" id="JASSZA010000001">
    <property type="protein sequence ID" value="KAK2120573.1"/>
    <property type="molecule type" value="Genomic_DNA"/>
</dbReference>
<protein>
    <submittedName>
        <fullName evidence="2">Uncharacterized protein</fullName>
    </submittedName>
</protein>
<feature type="compositionally biased region" description="Low complexity" evidence="1">
    <location>
        <begin position="29"/>
        <end position="43"/>
    </location>
</feature>
<evidence type="ECO:0000256" key="1">
    <source>
        <dbReference type="SAM" id="MobiDB-lite"/>
    </source>
</evidence>